<accession>A0A1F6ESK2</accession>
<dbReference type="AlphaFoldDB" id="A0A1F6ESK2"/>
<keyword evidence="2" id="KW-0812">Transmembrane</keyword>
<gene>
    <name evidence="3" type="ORF">A2950_00395</name>
</gene>
<dbReference type="Proteomes" id="UP000176714">
    <property type="component" value="Unassembled WGS sequence"/>
</dbReference>
<feature type="transmembrane region" description="Helical" evidence="2">
    <location>
        <begin position="124"/>
        <end position="145"/>
    </location>
</feature>
<keyword evidence="2" id="KW-0472">Membrane</keyword>
<name>A0A1F6ESK2_9BACT</name>
<organism evidence="3 4">
    <name type="scientific">Candidatus Kaiserbacteria bacterium RIFCSPLOWO2_01_FULL_55_19</name>
    <dbReference type="NCBI Taxonomy" id="1798516"/>
    <lineage>
        <taxon>Bacteria</taxon>
        <taxon>Candidatus Kaiseribacteriota</taxon>
    </lineage>
</organism>
<evidence type="ECO:0000256" key="1">
    <source>
        <dbReference type="SAM" id="MobiDB-lite"/>
    </source>
</evidence>
<proteinExistence type="predicted"/>
<comment type="caution">
    <text evidence="3">The sequence shown here is derived from an EMBL/GenBank/DDBJ whole genome shotgun (WGS) entry which is preliminary data.</text>
</comment>
<protein>
    <submittedName>
        <fullName evidence="3">Uncharacterized protein</fullName>
    </submittedName>
</protein>
<evidence type="ECO:0000313" key="4">
    <source>
        <dbReference type="Proteomes" id="UP000176714"/>
    </source>
</evidence>
<feature type="region of interest" description="Disordered" evidence="1">
    <location>
        <begin position="30"/>
        <end position="84"/>
    </location>
</feature>
<evidence type="ECO:0000256" key="2">
    <source>
        <dbReference type="SAM" id="Phobius"/>
    </source>
</evidence>
<evidence type="ECO:0000313" key="3">
    <source>
        <dbReference type="EMBL" id="OGG76579.1"/>
    </source>
</evidence>
<sequence length="374" mass="39305">MDTKAVAAESPSGGKEPEKYIRTFAGDMEMVKSGDTPDLTPLTPSEAPRTPPPPPSLAQVAPLTSPILAKRPPPEPSPLKTYSGDFTDRVKETRASTATVLAAEQDSATRVSSPTSPEPSRINLPYILVSAVLLIAGITGVYVAYTQYRSAQQPVVVAPLEPTPIFVNERETVSGTGLDLIQAMQASVNRPLAAGTVRLLSLTSTTTSVFSALAVSAPEVLLRNVSPTGSMAGVINISGSQSPFFILSVASYSDTFAGILAWEPVMPLYLADLFPPYQAAAAPMTAATTTAATTTTPKTASSTPVLQVIAPAAPTPAIRFSDVTIANHDARAYRDPSGRVALVYGYWNATTLVIARDAATFTELLTRLATTRTL</sequence>
<dbReference type="STRING" id="1798516.A2950_00395"/>
<dbReference type="EMBL" id="MFMD01000007">
    <property type="protein sequence ID" value="OGG76579.1"/>
    <property type="molecule type" value="Genomic_DNA"/>
</dbReference>
<reference evidence="3 4" key="1">
    <citation type="journal article" date="2016" name="Nat. Commun.">
        <title>Thousands of microbial genomes shed light on interconnected biogeochemical processes in an aquifer system.</title>
        <authorList>
            <person name="Anantharaman K."/>
            <person name="Brown C.T."/>
            <person name="Hug L.A."/>
            <person name="Sharon I."/>
            <person name="Castelle C.J."/>
            <person name="Probst A.J."/>
            <person name="Thomas B.C."/>
            <person name="Singh A."/>
            <person name="Wilkins M.J."/>
            <person name="Karaoz U."/>
            <person name="Brodie E.L."/>
            <person name="Williams K.H."/>
            <person name="Hubbard S.S."/>
            <person name="Banfield J.F."/>
        </authorList>
    </citation>
    <scope>NUCLEOTIDE SEQUENCE [LARGE SCALE GENOMIC DNA]</scope>
</reference>
<keyword evidence="2" id="KW-1133">Transmembrane helix</keyword>